<evidence type="ECO:0000256" key="3">
    <source>
        <dbReference type="ARBA" id="ARBA00022801"/>
    </source>
</evidence>
<dbReference type="SUPFAM" id="SSF102215">
    <property type="entry name" value="Creatininase"/>
    <property type="match status" value="1"/>
</dbReference>
<dbReference type="PANTHER" id="PTHR35005">
    <property type="entry name" value="3-DEHYDRO-SCYLLO-INOSOSE HYDROLASE"/>
    <property type="match status" value="1"/>
</dbReference>
<comment type="caution">
    <text evidence="6">The sequence shown here is derived from an EMBL/GenBank/DDBJ whole genome shotgun (WGS) entry which is preliminary data.</text>
</comment>
<reference evidence="6" key="1">
    <citation type="submission" date="2016-02" db="EMBL/GenBank/DDBJ databases">
        <title>Draft Genome Sequence of Sporotomaculum syntrophicum Strain FB, a Syntrophic Benzoate Degrader.</title>
        <authorList>
            <person name="Nobu M.K."/>
            <person name="Narihiro T."/>
            <person name="Qiu Y.-L."/>
            <person name="Ohashi A."/>
            <person name="Liu W.-T."/>
            <person name="Yuji S."/>
        </authorList>
    </citation>
    <scope>NUCLEOTIDE SEQUENCE</scope>
    <source>
        <strain evidence="6">FB</strain>
    </source>
</reference>
<organism evidence="6 7">
    <name type="scientific">Sporotomaculum syntrophicum</name>
    <dbReference type="NCBI Taxonomy" id="182264"/>
    <lineage>
        <taxon>Bacteria</taxon>
        <taxon>Bacillati</taxon>
        <taxon>Bacillota</taxon>
        <taxon>Clostridia</taxon>
        <taxon>Eubacteriales</taxon>
        <taxon>Desulfallaceae</taxon>
        <taxon>Sporotomaculum</taxon>
    </lineage>
</organism>
<dbReference type="GO" id="GO:0046872">
    <property type="term" value="F:metal ion binding"/>
    <property type="evidence" value="ECO:0007669"/>
    <property type="project" value="UniProtKB-KW"/>
</dbReference>
<evidence type="ECO:0000313" key="7">
    <source>
        <dbReference type="Proteomes" id="UP000798488"/>
    </source>
</evidence>
<keyword evidence="7" id="KW-1185">Reference proteome</keyword>
<keyword evidence="4" id="KW-0862">Zinc</keyword>
<comment type="similarity">
    <text evidence="5">Belongs to the creatininase superfamily.</text>
</comment>
<evidence type="ECO:0000256" key="1">
    <source>
        <dbReference type="ARBA" id="ARBA00001947"/>
    </source>
</evidence>
<gene>
    <name evidence="6" type="ORF">SPSYN_00935</name>
</gene>
<dbReference type="GO" id="GO:0016811">
    <property type="term" value="F:hydrolase activity, acting on carbon-nitrogen (but not peptide) bonds, in linear amides"/>
    <property type="evidence" value="ECO:0007669"/>
    <property type="project" value="TreeGrafter"/>
</dbReference>
<accession>A0A9D2WRT1</accession>
<evidence type="ECO:0000256" key="2">
    <source>
        <dbReference type="ARBA" id="ARBA00022723"/>
    </source>
</evidence>
<evidence type="ECO:0000313" key="6">
    <source>
        <dbReference type="EMBL" id="KAF1086194.1"/>
    </source>
</evidence>
<dbReference type="InterPro" id="IPR024087">
    <property type="entry name" value="Creatininase-like_sf"/>
</dbReference>
<dbReference type="GO" id="GO:0009231">
    <property type="term" value="P:riboflavin biosynthetic process"/>
    <property type="evidence" value="ECO:0007669"/>
    <property type="project" value="TreeGrafter"/>
</dbReference>
<dbReference type="PANTHER" id="PTHR35005:SF1">
    <property type="entry name" value="2-AMINO-5-FORMYLAMINO-6-RIBOSYLAMINOPYRIMIDIN-4(3H)-ONE 5'-MONOPHOSPHATE DEFORMYLASE"/>
    <property type="match status" value="1"/>
</dbReference>
<evidence type="ECO:0000256" key="5">
    <source>
        <dbReference type="ARBA" id="ARBA00024029"/>
    </source>
</evidence>
<dbReference type="Pfam" id="PF02633">
    <property type="entry name" value="Creatininase"/>
    <property type="match status" value="1"/>
</dbReference>
<dbReference type="RefSeq" id="WP_161821313.1">
    <property type="nucleotide sequence ID" value="NZ_LSRS01000002.1"/>
</dbReference>
<sequence length="304" mass="34095">MTGVRKYADLTCTEFNKINTHKAICLMTVSPLEVHGPHLPLGTDVYIGEKLQQEYCKALLQRYPDFELLLLPPLFAGCDSLPVKGSITIRAKTLESFLLDMAGQLSKMGFKYLVICDNHGGPSHQIAMEVASRKAWHCYNFYLINPFNVIYRMMVRHDKKFLQMINLASGNCGDDADAHAGTNETSLMLATNPELVRDYLNVSSSFLARKKGLSAAVGWLGKIFNKMGLVNISADLEHLANLVNWTRDAKNQPYLGSPSKANADDGERMTKGHVSIAVDLIEKSISGQRPFTKPMLWWLRLFRR</sequence>
<dbReference type="EMBL" id="LSRS01000002">
    <property type="protein sequence ID" value="KAF1086194.1"/>
    <property type="molecule type" value="Genomic_DNA"/>
</dbReference>
<evidence type="ECO:0000256" key="4">
    <source>
        <dbReference type="ARBA" id="ARBA00022833"/>
    </source>
</evidence>
<keyword evidence="2" id="KW-0479">Metal-binding</keyword>
<keyword evidence="3" id="KW-0378">Hydrolase</keyword>
<name>A0A9D2WRT1_9FIRM</name>
<dbReference type="Proteomes" id="UP000798488">
    <property type="component" value="Unassembled WGS sequence"/>
</dbReference>
<dbReference type="InterPro" id="IPR003785">
    <property type="entry name" value="Creatininase/forma_Hydrolase"/>
</dbReference>
<dbReference type="Gene3D" id="3.40.50.10310">
    <property type="entry name" value="Creatininase"/>
    <property type="match status" value="1"/>
</dbReference>
<proteinExistence type="inferred from homology"/>
<dbReference type="OrthoDB" id="9801445at2"/>
<comment type="cofactor">
    <cofactor evidence="1">
        <name>Zn(2+)</name>
        <dbReference type="ChEBI" id="CHEBI:29105"/>
    </cofactor>
</comment>
<dbReference type="AlphaFoldDB" id="A0A9D2WRT1"/>
<protein>
    <submittedName>
        <fullName evidence="6">Creatinine amidohydrolase</fullName>
    </submittedName>
</protein>